<reference evidence="1 2" key="1">
    <citation type="submission" date="2017-12" db="EMBL/GenBank/DDBJ databases">
        <title>Gene loss provides genomic basis for host adaptation in cereal stripe rust fungi.</title>
        <authorList>
            <person name="Xia C."/>
        </authorList>
    </citation>
    <scope>NUCLEOTIDE SEQUENCE [LARGE SCALE GENOMIC DNA]</scope>
    <source>
        <strain evidence="1 2">93TX-2</strain>
    </source>
</reference>
<protein>
    <submittedName>
        <fullName evidence="1">Uncharacterized protein</fullName>
    </submittedName>
</protein>
<dbReference type="VEuPathDB" id="FungiDB:PSTT_10522"/>
<proteinExistence type="predicted"/>
<dbReference type="PANTHER" id="PTHR41390:SF1">
    <property type="entry name" value="NADH-UBIQUINONE OXIDOREDUCTASE 213 KDA SUBUNIT"/>
    <property type="match status" value="1"/>
</dbReference>
<dbReference type="PANTHER" id="PTHR41390">
    <property type="entry name" value="CHROMOSOME 7, WHOLE GENOME SHOTGUN SEQUENCE"/>
    <property type="match status" value="1"/>
</dbReference>
<dbReference type="Proteomes" id="UP000238274">
    <property type="component" value="Unassembled WGS sequence"/>
</dbReference>
<reference evidence="2" key="3">
    <citation type="journal article" date="2018" name="Mol. Plant Microbe Interact.">
        <title>Genome sequence resources for the wheat stripe rust pathogen (Puccinia striiformis f. sp. tritici) and the barley stripe rust pathogen (Puccinia striiformis f. sp. hordei).</title>
        <authorList>
            <person name="Xia C."/>
            <person name="Wang M."/>
            <person name="Yin C."/>
            <person name="Cornejo O.E."/>
            <person name="Hulbert S.H."/>
            <person name="Chen X."/>
        </authorList>
    </citation>
    <scope>NUCLEOTIDE SEQUENCE [LARGE SCALE GENOMIC DNA]</scope>
    <source>
        <strain evidence="2">93TX-2</strain>
    </source>
</reference>
<dbReference type="OrthoDB" id="3366659at2759"/>
<keyword evidence="2" id="KW-1185">Reference proteome</keyword>
<dbReference type="VEuPathDB" id="FungiDB:PSHT_11873"/>
<organism evidence="1 2">
    <name type="scientific">Puccinia striiformis</name>
    <dbReference type="NCBI Taxonomy" id="27350"/>
    <lineage>
        <taxon>Eukaryota</taxon>
        <taxon>Fungi</taxon>
        <taxon>Dikarya</taxon>
        <taxon>Basidiomycota</taxon>
        <taxon>Pucciniomycotina</taxon>
        <taxon>Pucciniomycetes</taxon>
        <taxon>Pucciniales</taxon>
        <taxon>Pucciniaceae</taxon>
        <taxon>Puccinia</taxon>
    </lineage>
</organism>
<reference evidence="2" key="2">
    <citation type="journal article" date="2018" name="BMC Genomics">
        <title>Genomic insights into host adaptation between the wheat stripe rust pathogen (Puccinia striiformis f. sp. tritici) and the barley stripe rust pathogen (Puccinia striiformis f. sp. hordei).</title>
        <authorList>
            <person name="Xia C."/>
            <person name="Wang M."/>
            <person name="Yin C."/>
            <person name="Cornejo O.E."/>
            <person name="Hulbert S.H."/>
            <person name="Chen X."/>
        </authorList>
    </citation>
    <scope>NUCLEOTIDE SEQUENCE [LARGE SCALE GENOMIC DNA]</scope>
    <source>
        <strain evidence="2">93TX-2</strain>
    </source>
</reference>
<sequence>MQIVRLYVEEGGGVSHCGHVTVCDRVPVKKETNRPAGGEDNKDGIVMADIRLSSLSGLSQLEFIRQETPKVVIGGVCTGIAGMTIGSLLAAQKNQPATLPALSMCLKTTSFGTAFFALRQFIVNPILHINQFPSTSSTSNRHFHGLLPTGISVAITGGSVNGYCNFSPSIFEKSPGDKEVENLLHLPGGRQVAGRKRSRIESFGRLGLNPAWWESYIPLSKISDKEWKERILVHATYNTKPLIVKSINFKNVSLLVISTNLNHQVNHIANYPHIFISHLKEERNC</sequence>
<dbReference type="AlphaFoldDB" id="A0A2S4V084"/>
<gene>
    <name evidence="1" type="ORF">PSHT_11873</name>
</gene>
<name>A0A2S4V084_9BASI</name>
<comment type="caution">
    <text evidence="1">The sequence shown here is derived from an EMBL/GenBank/DDBJ whole genome shotgun (WGS) entry which is preliminary data.</text>
</comment>
<accession>A0A2S4V084</accession>
<evidence type="ECO:0000313" key="2">
    <source>
        <dbReference type="Proteomes" id="UP000238274"/>
    </source>
</evidence>
<evidence type="ECO:0000313" key="1">
    <source>
        <dbReference type="EMBL" id="POW02937.1"/>
    </source>
</evidence>
<dbReference type="EMBL" id="PKSM01000206">
    <property type="protein sequence ID" value="POW02937.1"/>
    <property type="molecule type" value="Genomic_DNA"/>
</dbReference>